<evidence type="ECO:0000259" key="1">
    <source>
        <dbReference type="PROSITE" id="PS50848"/>
    </source>
</evidence>
<dbReference type="InterPro" id="IPR023393">
    <property type="entry name" value="START-like_dom_sf"/>
</dbReference>
<dbReference type="GO" id="GO:0031902">
    <property type="term" value="C:late endosome membrane"/>
    <property type="evidence" value="ECO:0007669"/>
    <property type="project" value="TreeGrafter"/>
</dbReference>
<dbReference type="GO" id="GO:0008289">
    <property type="term" value="F:lipid binding"/>
    <property type="evidence" value="ECO:0007669"/>
    <property type="project" value="InterPro"/>
</dbReference>
<dbReference type="PANTHER" id="PTHR46121:SF3">
    <property type="entry name" value="STEROIDOGENIC ACUTE REGULATORY-LIKE PROTEIN 1"/>
    <property type="match status" value="1"/>
</dbReference>
<dbReference type="GO" id="GO:0005765">
    <property type="term" value="C:lysosomal membrane"/>
    <property type="evidence" value="ECO:0007669"/>
    <property type="project" value="TreeGrafter"/>
</dbReference>
<dbReference type="GO" id="GO:0140284">
    <property type="term" value="C:endoplasmic reticulum-endosome membrane contact site"/>
    <property type="evidence" value="ECO:0007669"/>
    <property type="project" value="TreeGrafter"/>
</dbReference>
<dbReference type="Gene3D" id="3.30.530.20">
    <property type="match status" value="1"/>
</dbReference>
<feature type="domain" description="START" evidence="1">
    <location>
        <begin position="108"/>
        <end position="300"/>
    </location>
</feature>
<dbReference type="SUPFAM" id="SSF55961">
    <property type="entry name" value="Bet v1-like"/>
    <property type="match status" value="1"/>
</dbReference>
<keyword evidence="2" id="KW-1185">Reference proteome</keyword>
<dbReference type="GO" id="GO:0005789">
    <property type="term" value="C:endoplasmic reticulum membrane"/>
    <property type="evidence" value="ECO:0007669"/>
    <property type="project" value="TreeGrafter"/>
</dbReference>
<dbReference type="InterPro" id="IPR002913">
    <property type="entry name" value="START_lipid-bd_dom"/>
</dbReference>
<dbReference type="CDD" id="cd00177">
    <property type="entry name" value="START"/>
    <property type="match status" value="1"/>
</dbReference>
<dbReference type="SMART" id="SM00234">
    <property type="entry name" value="START"/>
    <property type="match status" value="1"/>
</dbReference>
<evidence type="ECO:0000313" key="3">
    <source>
        <dbReference type="WBParaSite" id="MBELARI_LOCUS20925"/>
    </source>
</evidence>
<sequence length="309" mass="34591">MASIAPRCRLSINLAKKAVLSTRALSRKAISVENRKLGCVIAQRVAFNNPQIRLQSTTGQANAEKMTLSLLGITDTLPHDKEKYSDALTTAAGAFQDAEKIFNDPNFSSKKDWVRDEPVGEGKEGQDLKVFSKTTKEGINLVAIESILLGNVDCVLLDTWTQTDDMKQWNSSIEHSCFVAQLTDHVDIIHTCNNDILIANGRDYVNVRIYRKIGDGYIIAARSVDLPEEKPYKGKVRAWVHLAAARLRPHPQDKNKTISEVLTHVDLKGNIPKMIVNQAISRFAVYQAQQNKKHFEMLKQQGKLDKKAQ</sequence>
<protein>
    <submittedName>
        <fullName evidence="3">START domain-containing protein</fullName>
    </submittedName>
</protein>
<dbReference type="Proteomes" id="UP000887575">
    <property type="component" value="Unassembled WGS sequence"/>
</dbReference>
<accession>A0AAF3F371</accession>
<evidence type="ECO:0000313" key="2">
    <source>
        <dbReference type="Proteomes" id="UP000887575"/>
    </source>
</evidence>
<dbReference type="InterPro" id="IPR051869">
    <property type="entry name" value="STARD3"/>
</dbReference>
<dbReference type="PANTHER" id="PTHR46121">
    <property type="entry name" value="STEROIDOGENIC ACUTE REGULATORY PROTEIN-LIKE"/>
    <property type="match status" value="1"/>
</dbReference>
<dbReference type="Pfam" id="PF01852">
    <property type="entry name" value="START"/>
    <property type="match status" value="1"/>
</dbReference>
<name>A0AAF3F371_9BILA</name>
<dbReference type="PROSITE" id="PS50848">
    <property type="entry name" value="START"/>
    <property type="match status" value="1"/>
</dbReference>
<dbReference type="GO" id="GO:0099044">
    <property type="term" value="P:vesicle tethering to endoplasmic reticulum"/>
    <property type="evidence" value="ECO:0007669"/>
    <property type="project" value="TreeGrafter"/>
</dbReference>
<organism evidence="2 3">
    <name type="scientific">Mesorhabditis belari</name>
    <dbReference type="NCBI Taxonomy" id="2138241"/>
    <lineage>
        <taxon>Eukaryota</taxon>
        <taxon>Metazoa</taxon>
        <taxon>Ecdysozoa</taxon>
        <taxon>Nematoda</taxon>
        <taxon>Chromadorea</taxon>
        <taxon>Rhabditida</taxon>
        <taxon>Rhabditina</taxon>
        <taxon>Rhabditomorpha</taxon>
        <taxon>Rhabditoidea</taxon>
        <taxon>Rhabditidae</taxon>
        <taxon>Mesorhabditinae</taxon>
        <taxon>Mesorhabditis</taxon>
    </lineage>
</organism>
<reference evidence="3" key="1">
    <citation type="submission" date="2024-02" db="UniProtKB">
        <authorList>
            <consortium name="WormBaseParasite"/>
        </authorList>
    </citation>
    <scope>IDENTIFICATION</scope>
</reference>
<proteinExistence type="predicted"/>
<dbReference type="AlphaFoldDB" id="A0AAF3F371"/>
<dbReference type="WBParaSite" id="MBELARI_LOCUS20925">
    <property type="protein sequence ID" value="MBELARI_LOCUS20925"/>
    <property type="gene ID" value="MBELARI_LOCUS20925"/>
</dbReference>